<dbReference type="PROSITE" id="PS51257">
    <property type="entry name" value="PROKAR_LIPOPROTEIN"/>
    <property type="match status" value="1"/>
</dbReference>
<feature type="signal peptide" evidence="1">
    <location>
        <begin position="1"/>
        <end position="30"/>
    </location>
</feature>
<dbReference type="InterPro" id="IPR013230">
    <property type="entry name" value="Peptidase_M15A_C"/>
</dbReference>
<dbReference type="SUPFAM" id="SSF55166">
    <property type="entry name" value="Hedgehog/DD-peptidase"/>
    <property type="match status" value="1"/>
</dbReference>
<accession>A0A1R3TDY1</accession>
<organism evidence="3 4">
    <name type="scientific">Agrobacterium rosae</name>
    <dbReference type="NCBI Taxonomy" id="1972867"/>
    <lineage>
        <taxon>Bacteria</taxon>
        <taxon>Pseudomonadati</taxon>
        <taxon>Pseudomonadota</taxon>
        <taxon>Alphaproteobacteria</taxon>
        <taxon>Hyphomicrobiales</taxon>
        <taxon>Rhizobiaceae</taxon>
        <taxon>Rhizobium/Agrobacterium group</taxon>
        <taxon>Agrobacterium</taxon>
    </lineage>
</organism>
<evidence type="ECO:0000259" key="2">
    <source>
        <dbReference type="Pfam" id="PF08291"/>
    </source>
</evidence>
<evidence type="ECO:0000313" key="3">
    <source>
        <dbReference type="EMBL" id="SCX02116.1"/>
    </source>
</evidence>
<dbReference type="EMBL" id="FMUE01000001">
    <property type="protein sequence ID" value="SCX02116.1"/>
    <property type="molecule type" value="Genomic_DNA"/>
</dbReference>
<evidence type="ECO:0000256" key="1">
    <source>
        <dbReference type="SAM" id="SignalP"/>
    </source>
</evidence>
<evidence type="ECO:0000313" key="4">
    <source>
        <dbReference type="Proteomes" id="UP000187891"/>
    </source>
</evidence>
<feature type="chain" id="PRO_5012413113" evidence="1">
    <location>
        <begin position="31"/>
        <end position="411"/>
    </location>
</feature>
<dbReference type="Gene3D" id="3.30.1380.10">
    <property type="match status" value="1"/>
</dbReference>
<dbReference type="STRING" id="1907666.DSM25559_0201"/>
<dbReference type="Pfam" id="PF08291">
    <property type="entry name" value="Peptidase_M15_3"/>
    <property type="match status" value="1"/>
</dbReference>
<dbReference type="InterPro" id="IPR009045">
    <property type="entry name" value="Zn_M74/Hedgehog-like"/>
</dbReference>
<gene>
    <name evidence="3" type="ORF">DSM25559_0201</name>
</gene>
<feature type="domain" description="Peptidase M15A C-terminal" evidence="2">
    <location>
        <begin position="296"/>
        <end position="393"/>
    </location>
</feature>
<dbReference type="AlphaFoldDB" id="A0A1R3TDY1"/>
<name>A0A1R3TDY1_9HYPH</name>
<dbReference type="Proteomes" id="UP000187891">
    <property type="component" value="Unassembled WGS sequence"/>
</dbReference>
<keyword evidence="1" id="KW-0732">Signal</keyword>
<dbReference type="RefSeq" id="WP_077117169.1">
    <property type="nucleotide sequence ID" value="NZ_FMUE01000001.1"/>
</dbReference>
<proteinExistence type="predicted"/>
<protein>
    <submittedName>
        <fullName evidence="3">Peptidase M15</fullName>
    </submittedName>
</protein>
<reference evidence="4" key="1">
    <citation type="submission" date="2016-10" db="EMBL/GenBank/DDBJ databases">
        <authorList>
            <person name="Wibberg D."/>
        </authorList>
    </citation>
    <scope>NUCLEOTIDE SEQUENCE [LARGE SCALE GENOMIC DNA]</scope>
</reference>
<sequence length="411" mass="42233">MKIVNGNSAYPTKGCLVAVFLLTLSGCVSAVSEDKNAKATLAPAATATPATTAVATAQAGPTAHTPRGGYVDPAMVSGQSNPASQHTATATQAQATQQVYGQAPQISGLSTQPTGISASSLSIYANSAPVSAPVGAVPADSASTGSIPAYAPTQKIVPALNSVYSAPATAPQPAANPVSAQANEQHSARGVSPEVAEPRQAMATQALPTKSTIPADPTGVPIAAFFASAAKKRGSGSASGLTQMAALPVSASAQAAGIALNGRQSMTDEFDDTHVDEDDKPAGLMKLASLSGLSRIAPNGLLLQTEQVNVGCFKPELIKRIKEVETHYGRPATVTSGYRPPKATTQGSKHYTCDAADIQVSGVSKWELANYLRSIPDRGGVGTYCHTESVHMDLGEPRDWNWRCRRTSKSL</sequence>